<dbReference type="AlphaFoldDB" id="B8AEZ3"/>
<dbReference type="PANTHER" id="PTHR31189">
    <property type="entry name" value="OS03G0336100 PROTEIN-RELATED"/>
    <property type="match status" value="1"/>
</dbReference>
<feature type="compositionally biased region" description="Polar residues" evidence="2">
    <location>
        <begin position="276"/>
        <end position="287"/>
    </location>
</feature>
<feature type="region of interest" description="Disordered" evidence="2">
    <location>
        <begin position="306"/>
        <end position="325"/>
    </location>
</feature>
<dbReference type="SUPFAM" id="SSF51182">
    <property type="entry name" value="RmlC-like cupins"/>
    <property type="match status" value="1"/>
</dbReference>
<evidence type="ECO:0000313" key="5">
    <source>
        <dbReference type="Proteomes" id="UP000007015"/>
    </source>
</evidence>
<feature type="domain" description="Cupin type-1" evidence="3">
    <location>
        <begin position="28"/>
        <end position="219"/>
    </location>
</feature>
<evidence type="ECO:0000313" key="4">
    <source>
        <dbReference type="EMBL" id="EEC72837.1"/>
    </source>
</evidence>
<keyword evidence="1" id="KW-0175">Coiled coil</keyword>
<gene>
    <name evidence="4" type="ORF">OsI_06569</name>
</gene>
<dbReference type="InterPro" id="IPR006045">
    <property type="entry name" value="Cupin_1"/>
</dbReference>
<organism evidence="4 5">
    <name type="scientific">Oryza sativa subsp. indica</name>
    <name type="common">Rice</name>
    <dbReference type="NCBI Taxonomy" id="39946"/>
    <lineage>
        <taxon>Eukaryota</taxon>
        <taxon>Viridiplantae</taxon>
        <taxon>Streptophyta</taxon>
        <taxon>Embryophyta</taxon>
        <taxon>Tracheophyta</taxon>
        <taxon>Spermatophyta</taxon>
        <taxon>Magnoliopsida</taxon>
        <taxon>Liliopsida</taxon>
        <taxon>Poales</taxon>
        <taxon>Poaceae</taxon>
        <taxon>BOP clade</taxon>
        <taxon>Oryzoideae</taxon>
        <taxon>Oryzeae</taxon>
        <taxon>Oryzinae</taxon>
        <taxon>Oryza</taxon>
        <taxon>Oryza sativa</taxon>
    </lineage>
</organism>
<sequence>MAQLFYPRTNPWHSPHQGSFSEYRFDRLQAFESLQKVRSDGDVTEYVDERNELFQHTGTFVIRRIIQPQGLLVPRYTNTLSMVYIIQGRGTMGLTFLGCPATYQQQFQQFSPQWQSESQKFRDEHQKIYQFRQGDIIPLPAGVAHWFYNDGDAPVVTIYVYDINNRANQVEPRQKEFLLAANNNRVQQVYGSSIEQHPRQNIFNRIGVEQLNLPEDMVKSSTKKVVIDKPSMARDIPTSLCDLPQAVRDGIVNEVAATKDVVEMEIGSSTAEKVANMASQPGSSGTVGSKKRKWGFGVDPTGGVLTKGTHSLTSSPDNAPTSGRLKPMRFMSKSKAKAAPTISNQNMGKHDEASSQPATHIIVSPSTAPLPSVVAVVLPPPGTAFNHLASACQEVLLSAKAASTEVNRLIAELTATNEKLSKLKEELATANTNNESLRLLIKENSEMHQEGQKALAEEKSKREALYAGLKENFFAFNEVAKQLGRGVQPPPHFDDVSLLASIGELVGEMEKVPADIIQKADWDTRIALKTGACHTLACISSKHPELDLNKEVHEGVAEEEREKLMDQLEKTGEAVASFYLD</sequence>
<dbReference type="EMBL" id="CM000127">
    <property type="protein sequence ID" value="EEC72837.1"/>
    <property type="molecule type" value="Genomic_DNA"/>
</dbReference>
<accession>B8AEZ3</accession>
<keyword evidence="5" id="KW-1185">Reference proteome</keyword>
<protein>
    <recommendedName>
        <fullName evidence="3">Cupin type-1 domain-containing protein</fullName>
    </recommendedName>
</protein>
<feature type="coiled-coil region" evidence="1">
    <location>
        <begin position="399"/>
        <end position="440"/>
    </location>
</feature>
<dbReference type="PANTHER" id="PTHR31189:SF35">
    <property type="entry name" value="12S SEED STORAGE PROTEIN CRB"/>
    <property type="match status" value="1"/>
</dbReference>
<proteinExistence type="predicted"/>
<dbReference type="Proteomes" id="UP000007015">
    <property type="component" value="Chromosome 2"/>
</dbReference>
<evidence type="ECO:0000256" key="1">
    <source>
        <dbReference type="SAM" id="Coils"/>
    </source>
</evidence>
<name>B8AEZ3_ORYSI</name>
<dbReference type="Gramene" id="BGIOSGA007890-TA">
    <property type="protein sequence ID" value="BGIOSGA007890-PA"/>
    <property type="gene ID" value="BGIOSGA007890"/>
</dbReference>
<dbReference type="STRING" id="39946.B8AEZ3"/>
<dbReference type="SMART" id="SM00835">
    <property type="entry name" value="Cupin_1"/>
    <property type="match status" value="1"/>
</dbReference>
<dbReference type="CDD" id="cd02242">
    <property type="entry name" value="cupin_11S_legumin_N"/>
    <property type="match status" value="1"/>
</dbReference>
<reference evidence="4 5" key="1">
    <citation type="journal article" date="2005" name="PLoS Biol.">
        <title>The genomes of Oryza sativa: a history of duplications.</title>
        <authorList>
            <person name="Yu J."/>
            <person name="Wang J."/>
            <person name="Lin W."/>
            <person name="Li S."/>
            <person name="Li H."/>
            <person name="Zhou J."/>
            <person name="Ni P."/>
            <person name="Dong W."/>
            <person name="Hu S."/>
            <person name="Zeng C."/>
            <person name="Zhang J."/>
            <person name="Zhang Y."/>
            <person name="Li R."/>
            <person name="Xu Z."/>
            <person name="Li S."/>
            <person name="Li X."/>
            <person name="Zheng H."/>
            <person name="Cong L."/>
            <person name="Lin L."/>
            <person name="Yin J."/>
            <person name="Geng J."/>
            <person name="Li G."/>
            <person name="Shi J."/>
            <person name="Liu J."/>
            <person name="Lv H."/>
            <person name="Li J."/>
            <person name="Wang J."/>
            <person name="Deng Y."/>
            <person name="Ran L."/>
            <person name="Shi X."/>
            <person name="Wang X."/>
            <person name="Wu Q."/>
            <person name="Li C."/>
            <person name="Ren X."/>
            <person name="Wang J."/>
            <person name="Wang X."/>
            <person name="Li D."/>
            <person name="Liu D."/>
            <person name="Zhang X."/>
            <person name="Ji Z."/>
            <person name="Zhao W."/>
            <person name="Sun Y."/>
            <person name="Zhang Z."/>
            <person name="Bao J."/>
            <person name="Han Y."/>
            <person name="Dong L."/>
            <person name="Ji J."/>
            <person name="Chen P."/>
            <person name="Wu S."/>
            <person name="Liu J."/>
            <person name="Xiao Y."/>
            <person name="Bu D."/>
            <person name="Tan J."/>
            <person name="Yang L."/>
            <person name="Ye C."/>
            <person name="Zhang J."/>
            <person name="Xu J."/>
            <person name="Zhou Y."/>
            <person name="Yu Y."/>
            <person name="Zhang B."/>
            <person name="Zhuang S."/>
            <person name="Wei H."/>
            <person name="Liu B."/>
            <person name="Lei M."/>
            <person name="Yu H."/>
            <person name="Li Y."/>
            <person name="Xu H."/>
            <person name="Wei S."/>
            <person name="He X."/>
            <person name="Fang L."/>
            <person name="Zhang Z."/>
            <person name="Zhang Y."/>
            <person name="Huang X."/>
            <person name="Su Z."/>
            <person name="Tong W."/>
            <person name="Li J."/>
            <person name="Tong Z."/>
            <person name="Li S."/>
            <person name="Ye J."/>
            <person name="Wang L."/>
            <person name="Fang L."/>
            <person name="Lei T."/>
            <person name="Chen C."/>
            <person name="Chen H."/>
            <person name="Xu Z."/>
            <person name="Li H."/>
            <person name="Huang H."/>
            <person name="Zhang F."/>
            <person name="Xu H."/>
            <person name="Li N."/>
            <person name="Zhao C."/>
            <person name="Li S."/>
            <person name="Dong L."/>
            <person name="Huang Y."/>
            <person name="Li L."/>
            <person name="Xi Y."/>
            <person name="Qi Q."/>
            <person name="Li W."/>
            <person name="Zhang B."/>
            <person name="Hu W."/>
            <person name="Zhang Y."/>
            <person name="Tian X."/>
            <person name="Jiao Y."/>
            <person name="Liang X."/>
            <person name="Jin J."/>
            <person name="Gao L."/>
            <person name="Zheng W."/>
            <person name="Hao B."/>
            <person name="Liu S."/>
            <person name="Wang W."/>
            <person name="Yuan L."/>
            <person name="Cao M."/>
            <person name="McDermott J."/>
            <person name="Samudrala R."/>
            <person name="Wang J."/>
            <person name="Wong G.K."/>
            <person name="Yang H."/>
        </authorList>
    </citation>
    <scope>NUCLEOTIDE SEQUENCE [LARGE SCALE GENOMIC DNA]</scope>
    <source>
        <strain evidence="5">cv. 93-11</strain>
    </source>
</reference>
<dbReference type="InterPro" id="IPR050253">
    <property type="entry name" value="Seed_Storage-Functional"/>
</dbReference>
<feature type="region of interest" description="Disordered" evidence="2">
    <location>
        <begin position="276"/>
        <end position="295"/>
    </location>
</feature>
<dbReference type="OMA" id="HLASACQ"/>
<dbReference type="InterPro" id="IPR014710">
    <property type="entry name" value="RmlC-like_jellyroll"/>
</dbReference>
<feature type="compositionally biased region" description="Polar residues" evidence="2">
    <location>
        <begin position="308"/>
        <end position="321"/>
    </location>
</feature>
<dbReference type="InterPro" id="IPR011051">
    <property type="entry name" value="RmlC_Cupin_sf"/>
</dbReference>
<dbReference type="Gene3D" id="2.60.120.10">
    <property type="entry name" value="Jelly Rolls"/>
    <property type="match status" value="1"/>
</dbReference>
<dbReference type="HOGENOM" id="CLU_469628_0_0_1"/>
<dbReference type="Pfam" id="PF00190">
    <property type="entry name" value="Cupin_1"/>
    <property type="match status" value="1"/>
</dbReference>
<evidence type="ECO:0000256" key="2">
    <source>
        <dbReference type="SAM" id="MobiDB-lite"/>
    </source>
</evidence>
<evidence type="ECO:0000259" key="3">
    <source>
        <dbReference type="SMART" id="SM00835"/>
    </source>
</evidence>